<dbReference type="SUPFAM" id="SSF46689">
    <property type="entry name" value="Homeodomain-like"/>
    <property type="match status" value="1"/>
</dbReference>
<keyword evidence="10" id="KW-1185">Reference proteome</keyword>
<dbReference type="AlphaFoldDB" id="A0A8J2SWU1"/>
<dbReference type="InterPro" id="IPR017930">
    <property type="entry name" value="Myb_dom"/>
</dbReference>
<keyword evidence="4" id="KW-0539">Nucleus</keyword>
<proteinExistence type="predicted"/>
<dbReference type="PROSITE" id="PS50090">
    <property type="entry name" value="MYB_LIKE"/>
    <property type="match status" value="1"/>
</dbReference>
<dbReference type="PANTHER" id="PTHR12802">
    <property type="entry name" value="SWI/SNF COMPLEX-RELATED"/>
    <property type="match status" value="1"/>
</dbReference>
<keyword evidence="2" id="KW-0238">DNA-binding</keyword>
<accession>A0A8J2SWU1</accession>
<evidence type="ECO:0000259" key="6">
    <source>
        <dbReference type="PROSITE" id="PS50090"/>
    </source>
</evidence>
<feature type="compositionally biased region" description="Basic and acidic residues" evidence="5">
    <location>
        <begin position="157"/>
        <end position="166"/>
    </location>
</feature>
<comment type="caution">
    <text evidence="9">The sequence shown here is derived from an EMBL/GenBank/DDBJ whole genome shotgun (WGS) entry which is preliminary data.</text>
</comment>
<feature type="domain" description="HTH myb-type" evidence="8">
    <location>
        <begin position="211"/>
        <end position="259"/>
    </location>
</feature>
<dbReference type="OrthoDB" id="118550at2759"/>
<feature type="compositionally biased region" description="Low complexity" evidence="5">
    <location>
        <begin position="196"/>
        <end position="208"/>
    </location>
</feature>
<reference evidence="9" key="1">
    <citation type="submission" date="2021-11" db="EMBL/GenBank/DDBJ databases">
        <authorList>
            <consortium name="Genoscope - CEA"/>
            <person name="William W."/>
        </authorList>
    </citation>
    <scope>NUCLEOTIDE SEQUENCE</scope>
</reference>
<evidence type="ECO:0000256" key="2">
    <source>
        <dbReference type="ARBA" id="ARBA00023125"/>
    </source>
</evidence>
<evidence type="ECO:0000256" key="1">
    <source>
        <dbReference type="ARBA" id="ARBA00023015"/>
    </source>
</evidence>
<protein>
    <recommendedName>
        <fullName evidence="11">HTH myb-type domain-containing protein</fullName>
    </recommendedName>
</protein>
<sequence>MATTTTTTVCGVRARPLAPPPVQVPPLPTTVGPLVPMQYVPPPGVPLVTPTNAGGARAMPLPLMAPPAAPLYMLPLKSIPGQPWYAPLQQMYGPGWTPTAPAGSTTTWLFDEDGDAYPAGGQPLPREEKLRRRPPSPQELPPVPTSPRATSPRKRPREAVVHDDMRRPAEIAAAAAASGARPLTTAQALAQKLMAPPSKQPRGQQPRGQARRWTDEEHEEFLAAVGRFGKRWKTVAEHVPSKTAAQVRTHATKYFSKLKERQDLSDPAAMLLQLAAASPAKCAA</sequence>
<dbReference type="SMART" id="SM00717">
    <property type="entry name" value="SANT"/>
    <property type="match status" value="1"/>
</dbReference>
<dbReference type="Proteomes" id="UP000789595">
    <property type="component" value="Unassembled WGS sequence"/>
</dbReference>
<organism evidence="9 10">
    <name type="scientific">Pelagomonas calceolata</name>
    <dbReference type="NCBI Taxonomy" id="35677"/>
    <lineage>
        <taxon>Eukaryota</taxon>
        <taxon>Sar</taxon>
        <taxon>Stramenopiles</taxon>
        <taxon>Ochrophyta</taxon>
        <taxon>Pelagophyceae</taxon>
        <taxon>Pelagomonadales</taxon>
        <taxon>Pelagomonadaceae</taxon>
        <taxon>Pelagomonas</taxon>
    </lineage>
</organism>
<feature type="compositionally biased region" description="Pro residues" evidence="5">
    <location>
        <begin position="135"/>
        <end position="145"/>
    </location>
</feature>
<dbReference type="Pfam" id="PF00249">
    <property type="entry name" value="Myb_DNA-binding"/>
    <property type="match status" value="1"/>
</dbReference>
<dbReference type="InterPro" id="IPR017884">
    <property type="entry name" value="SANT_dom"/>
</dbReference>
<evidence type="ECO:0008006" key="11">
    <source>
        <dbReference type="Google" id="ProtNLM"/>
    </source>
</evidence>
<dbReference type="PROSITE" id="PS51294">
    <property type="entry name" value="HTH_MYB"/>
    <property type="match status" value="1"/>
</dbReference>
<evidence type="ECO:0000256" key="4">
    <source>
        <dbReference type="ARBA" id="ARBA00023242"/>
    </source>
</evidence>
<feature type="domain" description="Myb-like" evidence="6">
    <location>
        <begin position="205"/>
        <end position="255"/>
    </location>
</feature>
<keyword evidence="1" id="KW-0805">Transcription regulation</keyword>
<evidence type="ECO:0000256" key="5">
    <source>
        <dbReference type="SAM" id="MobiDB-lite"/>
    </source>
</evidence>
<gene>
    <name evidence="9" type="ORF">PECAL_5P25900</name>
</gene>
<keyword evidence="3" id="KW-0804">Transcription</keyword>
<evidence type="ECO:0000313" key="10">
    <source>
        <dbReference type="Proteomes" id="UP000789595"/>
    </source>
</evidence>
<dbReference type="Gene3D" id="1.10.10.60">
    <property type="entry name" value="Homeodomain-like"/>
    <property type="match status" value="1"/>
</dbReference>
<feature type="domain" description="SANT" evidence="7">
    <location>
        <begin position="208"/>
        <end position="259"/>
    </location>
</feature>
<dbReference type="PROSITE" id="PS51293">
    <property type="entry name" value="SANT"/>
    <property type="match status" value="1"/>
</dbReference>
<dbReference type="InterPro" id="IPR001005">
    <property type="entry name" value="SANT/Myb"/>
</dbReference>
<dbReference type="NCBIfam" id="TIGR01557">
    <property type="entry name" value="myb_SHAQKYF"/>
    <property type="match status" value="1"/>
</dbReference>
<evidence type="ECO:0000259" key="7">
    <source>
        <dbReference type="PROSITE" id="PS51293"/>
    </source>
</evidence>
<dbReference type="GO" id="GO:0003677">
    <property type="term" value="F:DNA binding"/>
    <property type="evidence" value="ECO:0007669"/>
    <property type="project" value="UniProtKB-KW"/>
</dbReference>
<dbReference type="EMBL" id="CAKKNE010000005">
    <property type="protein sequence ID" value="CAH0378070.1"/>
    <property type="molecule type" value="Genomic_DNA"/>
</dbReference>
<feature type="region of interest" description="Disordered" evidence="5">
    <location>
        <begin position="195"/>
        <end position="215"/>
    </location>
</feature>
<dbReference type="InterPro" id="IPR009057">
    <property type="entry name" value="Homeodomain-like_sf"/>
</dbReference>
<evidence type="ECO:0000256" key="3">
    <source>
        <dbReference type="ARBA" id="ARBA00023163"/>
    </source>
</evidence>
<dbReference type="CDD" id="cd00167">
    <property type="entry name" value="SANT"/>
    <property type="match status" value="1"/>
</dbReference>
<evidence type="ECO:0000313" key="9">
    <source>
        <dbReference type="EMBL" id="CAH0378070.1"/>
    </source>
</evidence>
<dbReference type="InterPro" id="IPR006447">
    <property type="entry name" value="Myb_dom_plants"/>
</dbReference>
<feature type="region of interest" description="Disordered" evidence="5">
    <location>
        <begin position="97"/>
        <end position="166"/>
    </location>
</feature>
<evidence type="ECO:0000259" key="8">
    <source>
        <dbReference type="PROSITE" id="PS51294"/>
    </source>
</evidence>
<name>A0A8J2SWU1_9STRA</name>